<dbReference type="Proteomes" id="UP000182987">
    <property type="component" value="Chromosome"/>
</dbReference>
<evidence type="ECO:0000313" key="3">
    <source>
        <dbReference type="EMBL" id="APG06391.1"/>
    </source>
</evidence>
<feature type="compositionally biased region" description="Basic and acidic residues" evidence="1">
    <location>
        <begin position="338"/>
        <end position="349"/>
    </location>
</feature>
<name>A0A0G9HHS8_9GAMM</name>
<dbReference type="InterPro" id="IPR000421">
    <property type="entry name" value="FA58C"/>
</dbReference>
<feature type="region of interest" description="Disordered" evidence="1">
    <location>
        <begin position="330"/>
        <end position="349"/>
    </location>
</feature>
<dbReference type="GO" id="GO:0005975">
    <property type="term" value="P:carbohydrate metabolic process"/>
    <property type="evidence" value="ECO:0007669"/>
    <property type="project" value="InterPro"/>
</dbReference>
<evidence type="ECO:0000256" key="1">
    <source>
        <dbReference type="SAM" id="MobiDB-lite"/>
    </source>
</evidence>
<dbReference type="Gene3D" id="2.60.120.260">
    <property type="entry name" value="Galactose-binding domain-like"/>
    <property type="match status" value="1"/>
</dbReference>
<feature type="region of interest" description="Disordered" evidence="1">
    <location>
        <begin position="1"/>
        <end position="30"/>
    </location>
</feature>
<organism evidence="3 4">
    <name type="scientific">Luteibacter rhizovicinus DSM 16549</name>
    <dbReference type="NCBI Taxonomy" id="1440763"/>
    <lineage>
        <taxon>Bacteria</taxon>
        <taxon>Pseudomonadati</taxon>
        <taxon>Pseudomonadota</taxon>
        <taxon>Gammaproteobacteria</taxon>
        <taxon>Lysobacterales</taxon>
        <taxon>Rhodanobacteraceae</taxon>
        <taxon>Luteibacter</taxon>
    </lineage>
</organism>
<dbReference type="Gene3D" id="1.50.10.10">
    <property type="match status" value="1"/>
</dbReference>
<dbReference type="SUPFAM" id="SSF48208">
    <property type="entry name" value="Six-hairpin glycosidases"/>
    <property type="match status" value="1"/>
</dbReference>
<proteinExistence type="predicted"/>
<dbReference type="InterPro" id="IPR008979">
    <property type="entry name" value="Galactose-bd-like_sf"/>
</dbReference>
<dbReference type="InterPro" id="IPR012341">
    <property type="entry name" value="6hp_glycosidase-like_sf"/>
</dbReference>
<feature type="domain" description="F5/8 type C" evidence="2">
    <location>
        <begin position="20"/>
        <end position="127"/>
    </location>
</feature>
<dbReference type="EMBL" id="CP017480">
    <property type="protein sequence ID" value="APG06391.1"/>
    <property type="molecule type" value="Genomic_DNA"/>
</dbReference>
<evidence type="ECO:0000313" key="4">
    <source>
        <dbReference type="Proteomes" id="UP000182987"/>
    </source>
</evidence>
<dbReference type="InterPro" id="IPR008928">
    <property type="entry name" value="6-hairpin_glycosidase_sf"/>
</dbReference>
<gene>
    <name evidence="3" type="ORF">BJI69_06360</name>
</gene>
<dbReference type="SUPFAM" id="SSF49785">
    <property type="entry name" value="Galactose-binding domain-like"/>
    <property type="match status" value="1"/>
</dbReference>
<sequence>MATPTFAADTLPPRSEWRASSSSQQVPALAPAHAIDTDETTRWGGSFSPGQWFQVDLGKVARIGGVRIHWDSGFAASYSIQASTDGRTFHTVYSVTDSPGGTEYLVFPAAEARYVRLAAPARTADWGVSVFEFEPFAASDSARIAGLDGAGDGAALWADGNARRIVGKGPSGTRQLDIALPRPVNIAGLEIEWAGPRDGARLEGRDTHARWTTFDSDPGSLGDSSYLAAREPHDVDALRLVVGPKDGAPPTVRRLRLLGPLRVMTPMKRYQVLASRANAALFPSSLHMQQVYWTAVGVPAGLQKSIFDEYGNIEPYKGGPQVQAIWRDASGRTSVSDTSERTHALRDGWKPMPSVGWTAQSGLAVTSEAFATQDGSQPVVMLRHRLRNTGATTVDGVLSLVVRPIQVNPPWQNGGASPIHDIAIVGDASNTNVRVENRTLLASLTPVDAAGAAPFGEHGETEITAMVANGTSPSTRGAHDGDGLAAAVLDYKVHLAAGEQRDVVLAFPLGNAATEASGRLPEPPSIDRGTLRADSFDTLSAHVSDEWQQRLGGVGISLPDESLVNILRSQAAYMLVNQTGHAMQAGPRNYNRSFIRDGAATASILLRMGETKTARDYLDWYATHAVHENGLVSPILNADGSINRGFGSDIEYDSQGEFINLVADVARFGGGTESVRSYEPKVRAAMHFMQLLRERTMVPGYLGDLPSPERFHGIIAPSISHEGYSSPTHSYWDDYWALKGWHDGAWLAEQWGDKDLATYAHEQYAALRESLRKSIETTMAWKGVDTIPAAADLGDGDPTSVSIALDPAGQMDVLPADALRRTFDRYIADVRQRETPGELFAYTPYELRNVLTYVYLDRPKDAEELLMDVVRDRRPPEWNMWAEVVHSRLRHPGYLGDMPHTWIGSEYARTLFGMLMREADDGLYLLPGTPPSWVAGKGLSVTRLPVAYGSLSMTARRDGKRLTVTLGEGIRPGTALRVFWPDRTKPAKVTVDGKTISVYDTDGLRLAKPFHTLVADY</sequence>
<dbReference type="KEGG" id="lrz:BJI69_06360"/>
<accession>A0A0G9HHS8</accession>
<dbReference type="AlphaFoldDB" id="A0A0G9HHS8"/>
<dbReference type="PATRIC" id="fig|1440763.5.peg.38"/>
<dbReference type="STRING" id="1440763.BJI69_06360"/>
<keyword evidence="4" id="KW-1185">Reference proteome</keyword>
<dbReference type="Pfam" id="PF00754">
    <property type="entry name" value="F5_F8_type_C"/>
    <property type="match status" value="1"/>
</dbReference>
<evidence type="ECO:0000259" key="2">
    <source>
        <dbReference type="Pfam" id="PF00754"/>
    </source>
</evidence>
<reference evidence="4" key="1">
    <citation type="submission" date="2016-09" db="EMBL/GenBank/DDBJ databases">
        <authorList>
            <person name="Lysoe E."/>
        </authorList>
    </citation>
    <scope>NUCLEOTIDE SEQUENCE [LARGE SCALE GENOMIC DNA]</scope>
    <source>
        <strain evidence="4">LJ96T</strain>
    </source>
</reference>
<protein>
    <recommendedName>
        <fullName evidence="2">F5/8 type C domain-containing protein</fullName>
    </recommendedName>
</protein>